<dbReference type="PATRIC" id="fig|1666911.3.peg.1849"/>
<feature type="coiled-coil region" evidence="1">
    <location>
        <begin position="158"/>
        <end position="201"/>
    </location>
</feature>
<organism evidence="3 4">
    <name type="scientific">Phormidesmis priestleyi Ana</name>
    <dbReference type="NCBI Taxonomy" id="1666911"/>
    <lineage>
        <taxon>Bacteria</taxon>
        <taxon>Bacillati</taxon>
        <taxon>Cyanobacteriota</taxon>
        <taxon>Cyanophyceae</taxon>
        <taxon>Leptolyngbyales</taxon>
        <taxon>Leptolyngbyaceae</taxon>
        <taxon>Phormidesmis</taxon>
    </lineage>
</organism>
<keyword evidence="2" id="KW-1133">Transmembrane helix</keyword>
<evidence type="ECO:0000256" key="1">
    <source>
        <dbReference type="SAM" id="Coils"/>
    </source>
</evidence>
<dbReference type="PANTHER" id="PTHR32309">
    <property type="entry name" value="TYROSINE-PROTEIN KINASE"/>
    <property type="match status" value="1"/>
</dbReference>
<evidence type="ECO:0000313" key="3">
    <source>
        <dbReference type="EMBL" id="KPQ37429.1"/>
    </source>
</evidence>
<dbReference type="AlphaFoldDB" id="A0A0P8A364"/>
<dbReference type="Proteomes" id="UP000050465">
    <property type="component" value="Unassembled WGS sequence"/>
</dbReference>
<comment type="caution">
    <text evidence="3">The sequence shown here is derived from an EMBL/GenBank/DDBJ whole genome shotgun (WGS) entry which is preliminary data.</text>
</comment>
<accession>A0A0P8A364</accession>
<feature type="coiled-coil region" evidence="1">
    <location>
        <begin position="360"/>
        <end position="404"/>
    </location>
</feature>
<feature type="transmembrane region" description="Helical" evidence="2">
    <location>
        <begin position="439"/>
        <end position="461"/>
    </location>
</feature>
<keyword evidence="2" id="KW-0812">Transmembrane</keyword>
<keyword evidence="1" id="KW-0175">Coiled coil</keyword>
<evidence type="ECO:0000313" key="4">
    <source>
        <dbReference type="Proteomes" id="UP000050465"/>
    </source>
</evidence>
<protein>
    <submittedName>
        <fullName evidence="3">Uncharacterized protein involved in exopolysaccharide biosynthesis</fullName>
    </submittedName>
</protein>
<evidence type="ECO:0000256" key="2">
    <source>
        <dbReference type="SAM" id="Phobius"/>
    </source>
</evidence>
<reference evidence="3 4" key="1">
    <citation type="submission" date="2015-09" db="EMBL/GenBank/DDBJ databases">
        <title>Identification and resolution of microdiversity through metagenomic sequencing of parallel consortia.</title>
        <authorList>
            <person name="Nelson W.C."/>
            <person name="Romine M.F."/>
            <person name="Lindemann S.R."/>
        </authorList>
    </citation>
    <scope>NUCLEOTIDE SEQUENCE [LARGE SCALE GENOMIC DNA]</scope>
    <source>
        <strain evidence="3">Ana</strain>
    </source>
</reference>
<name>A0A0P8A364_9CYAN</name>
<dbReference type="EMBL" id="LJZR01000002">
    <property type="protein sequence ID" value="KPQ37429.1"/>
    <property type="molecule type" value="Genomic_DNA"/>
</dbReference>
<sequence>MTESSFPTPPSRQTASYGRGMRVSKLGYLGLGLLANTLIWGLALAYLKLAPTTYTSEWGLNVLDTAASADVTLPEGGRAALNPAGYNPVRRDPRTDYVYLAQSPDILREAAAEVDLTVQEFGNPEITTEEDSSIIGFVVKGETPEMAQKQATALYVALARRIDQLRQAELLRRELETKAALESARGQVEDAQNALASYQANSGLSSEAQISDLAVGVEQLRRQYALAVAEEKGLGSQVQQLAQDINESSAGAADAYRLQVDPVYKSQFEEYGIAAAEYADISSQLGAQHPQVVAKRAEVEGLASALEGRGSFLLGREVDQSVLTQLGPIGVDPRVAASRGELFQVAVNSRANQSGLQSQTQELSNQIGGLEGRLRQLTQEQFTVDRLERNLQVAEAIFAAAVAKLNLSDADIYSVYPPTQLAAEPTLPDEDKYISPSPVVAIGGALAGSFLATTGLLLLWANRRNSVAEEQLVAADFPFRA</sequence>
<dbReference type="STRING" id="1666911.HLUCCA11_03025"/>
<dbReference type="PANTHER" id="PTHR32309:SF31">
    <property type="entry name" value="CAPSULAR EXOPOLYSACCHARIDE FAMILY"/>
    <property type="match status" value="1"/>
</dbReference>
<proteinExistence type="predicted"/>
<dbReference type="InterPro" id="IPR050445">
    <property type="entry name" value="Bact_polysacc_biosynth/exp"/>
</dbReference>
<keyword evidence="2" id="KW-0472">Membrane</keyword>
<gene>
    <name evidence="3" type="ORF">HLUCCA11_03025</name>
</gene>